<proteinExistence type="predicted"/>
<reference evidence="3" key="1">
    <citation type="journal article" date="2019" name="Int. J. Syst. Evol. Microbiol.">
        <title>The Global Catalogue of Microorganisms (GCM) 10K type strain sequencing project: providing services to taxonomists for standard genome sequencing and annotation.</title>
        <authorList>
            <consortium name="The Broad Institute Genomics Platform"/>
            <consortium name="The Broad Institute Genome Sequencing Center for Infectious Disease"/>
            <person name="Wu L."/>
            <person name="Ma J."/>
        </authorList>
    </citation>
    <scope>NUCLEOTIDE SEQUENCE [LARGE SCALE GENOMIC DNA]</scope>
    <source>
        <strain evidence="3">CCUG 49339</strain>
    </source>
</reference>
<evidence type="ECO:0000313" key="2">
    <source>
        <dbReference type="EMBL" id="MFD1737914.1"/>
    </source>
</evidence>
<evidence type="ECO:0000259" key="1">
    <source>
        <dbReference type="Pfam" id="PF11127"/>
    </source>
</evidence>
<protein>
    <submittedName>
        <fullName evidence="2">DUF2892 domain-containing protein</fullName>
    </submittedName>
</protein>
<name>A0ABW4LRX8_9BACI</name>
<dbReference type="InterPro" id="IPR021309">
    <property type="entry name" value="YgaP-like_TM"/>
</dbReference>
<dbReference type="EMBL" id="JBHUEM010000024">
    <property type="protein sequence ID" value="MFD1737914.1"/>
    <property type="molecule type" value="Genomic_DNA"/>
</dbReference>
<dbReference type="Proteomes" id="UP001597214">
    <property type="component" value="Unassembled WGS sequence"/>
</dbReference>
<accession>A0ABW4LRX8</accession>
<comment type="caution">
    <text evidence="2">The sequence shown here is derived from an EMBL/GenBank/DDBJ whole genome shotgun (WGS) entry which is preliminary data.</text>
</comment>
<feature type="domain" description="Inner membrane protein YgaP-like transmembrane" evidence="1">
    <location>
        <begin position="1"/>
        <end position="68"/>
    </location>
</feature>
<keyword evidence="3" id="KW-1185">Reference proteome</keyword>
<dbReference type="Pfam" id="PF11127">
    <property type="entry name" value="YgaP-like_TM"/>
    <property type="match status" value="1"/>
</dbReference>
<evidence type="ECO:0000313" key="3">
    <source>
        <dbReference type="Proteomes" id="UP001597214"/>
    </source>
</evidence>
<organism evidence="2 3">
    <name type="scientific">Bacillus salitolerans</name>
    <dbReference type="NCBI Taxonomy" id="1437434"/>
    <lineage>
        <taxon>Bacteria</taxon>
        <taxon>Bacillati</taxon>
        <taxon>Bacillota</taxon>
        <taxon>Bacilli</taxon>
        <taxon>Bacillales</taxon>
        <taxon>Bacillaceae</taxon>
        <taxon>Bacillus</taxon>
    </lineage>
</organism>
<dbReference type="RefSeq" id="WP_377929130.1">
    <property type="nucleotide sequence ID" value="NZ_JBHUEM010000024.1"/>
</dbReference>
<sequence length="87" mass="9785">MKQNIGMVNSLIRITCGFTMLAFATARLAKRPHRESYLIVAMLGAMKVAEGMVRFCPITYLFNEYQTGQTHVNGDRGQEQEAFINPS</sequence>
<gene>
    <name evidence="2" type="ORF">ACFSCX_15360</name>
</gene>